<dbReference type="EC" id="3.8.1.2" evidence="3"/>
<organism evidence="4 5">
    <name type="scientific">Photobacterium piscicola</name>
    <dbReference type="NCBI Taxonomy" id="1378299"/>
    <lineage>
        <taxon>Bacteria</taxon>
        <taxon>Pseudomonadati</taxon>
        <taxon>Pseudomonadota</taxon>
        <taxon>Gammaproteobacteria</taxon>
        <taxon>Vibrionales</taxon>
        <taxon>Vibrionaceae</taxon>
        <taxon>Photobacterium</taxon>
    </lineage>
</organism>
<gene>
    <name evidence="4" type="primary">hadL</name>
    <name evidence="4" type="ORF">CZ809_01718</name>
</gene>
<sequence length="226" mass="25129">MNKEVILFDIIQTTLDLEPLKPKFEETFGSQDALPLWFSRLLHTSTVCIITNVSTNFTVLASAMLESVADYYHCQLTESKCNELLSAFANLPPHADMKSSLQKLRANGFKTVAFANSSLSFLTTQIKNAGLIDLFDDIISVEKTGSFKPDPNVYKYAANILEEPLENLRLVATHDWDTHGALAIGLKAAYIERGGAPYNPLYLKPDIQSNVMDDIAEQIIARCLPE</sequence>
<dbReference type="OrthoDB" id="5865007at2"/>
<dbReference type="InterPro" id="IPR023214">
    <property type="entry name" value="HAD_sf"/>
</dbReference>
<dbReference type="PANTHER" id="PTHR43316">
    <property type="entry name" value="HYDROLASE, HALOACID DELAHOGENASE-RELATED"/>
    <property type="match status" value="1"/>
</dbReference>
<dbReference type="PRINTS" id="PR00413">
    <property type="entry name" value="HADHALOGNASE"/>
</dbReference>
<dbReference type="InterPro" id="IPR023198">
    <property type="entry name" value="PGP-like_dom2"/>
</dbReference>
<comment type="function">
    <text evidence="3">Catalyzes the hydrolytic dehalogenation of small (S)-2-haloalkanoic acids to yield the corresponding (R)-2-hydroxyalkanoic acids.</text>
</comment>
<keyword evidence="2 3" id="KW-0378">Hydrolase</keyword>
<dbReference type="Pfam" id="PF00702">
    <property type="entry name" value="Hydrolase"/>
    <property type="match status" value="1"/>
</dbReference>
<dbReference type="InterPro" id="IPR036412">
    <property type="entry name" value="HAD-like_sf"/>
</dbReference>
<evidence type="ECO:0000256" key="2">
    <source>
        <dbReference type="ARBA" id="ARBA00022801"/>
    </source>
</evidence>
<accession>A0A1T5HZJ4</accession>
<dbReference type="InterPro" id="IPR051540">
    <property type="entry name" value="S-2-haloacid_dehalogenase"/>
</dbReference>
<dbReference type="InterPro" id="IPR006328">
    <property type="entry name" value="2-HAD"/>
</dbReference>
<evidence type="ECO:0000313" key="4">
    <source>
        <dbReference type="EMBL" id="SKC32203.1"/>
    </source>
</evidence>
<evidence type="ECO:0000256" key="1">
    <source>
        <dbReference type="ARBA" id="ARBA00008106"/>
    </source>
</evidence>
<dbReference type="AlphaFoldDB" id="A0A1T5HZJ4"/>
<proteinExistence type="inferred from homology"/>
<dbReference type="GO" id="GO:0018784">
    <property type="term" value="F:(S)-2-haloacid dehalogenase activity"/>
    <property type="evidence" value="ECO:0007669"/>
    <property type="project" value="UniProtKB-UniRule"/>
</dbReference>
<dbReference type="EMBL" id="FUZI01000002">
    <property type="protein sequence ID" value="SKC32203.1"/>
    <property type="molecule type" value="Genomic_DNA"/>
</dbReference>
<dbReference type="RefSeq" id="WP_080157027.1">
    <property type="nucleotide sequence ID" value="NZ_FUZI01000002.1"/>
</dbReference>
<dbReference type="Proteomes" id="UP000189966">
    <property type="component" value="Unassembled WGS sequence"/>
</dbReference>
<dbReference type="InterPro" id="IPR006439">
    <property type="entry name" value="HAD-SF_hydro_IA"/>
</dbReference>
<dbReference type="NCBIfam" id="TIGR01428">
    <property type="entry name" value="HAD_type_II"/>
    <property type="match status" value="1"/>
</dbReference>
<dbReference type="SFLD" id="SFLDG01129">
    <property type="entry name" value="C1.5:_HAD__Beta-PGM__Phosphata"/>
    <property type="match status" value="1"/>
</dbReference>
<dbReference type="Gene3D" id="3.40.50.1000">
    <property type="entry name" value="HAD superfamily/HAD-like"/>
    <property type="match status" value="1"/>
</dbReference>
<dbReference type="SFLD" id="SFLDS00003">
    <property type="entry name" value="Haloacid_Dehalogenase"/>
    <property type="match status" value="1"/>
</dbReference>
<reference evidence="4 5" key="1">
    <citation type="submission" date="2017-02" db="EMBL/GenBank/DDBJ databases">
        <authorList>
            <person name="Peterson S.W."/>
        </authorList>
    </citation>
    <scope>NUCLEOTIDE SEQUENCE [LARGE SCALE GENOMIC DNA]</scope>
    <source>
        <strain evidence="5">type strain: NCCB 100098</strain>
    </source>
</reference>
<comment type="similarity">
    <text evidence="1 3">Belongs to the HAD-like hydrolase superfamily. S-2-haloalkanoic acid dehalogenase family.</text>
</comment>
<dbReference type="SUPFAM" id="SSF56784">
    <property type="entry name" value="HAD-like"/>
    <property type="match status" value="1"/>
</dbReference>
<name>A0A1T5HZJ4_9GAMM</name>
<dbReference type="PANTHER" id="PTHR43316:SF3">
    <property type="entry name" value="HALOACID DEHALOGENASE, TYPE II (AFU_ORTHOLOGUE AFUA_2G07750)-RELATED"/>
    <property type="match status" value="1"/>
</dbReference>
<dbReference type="NCBIfam" id="TIGR01493">
    <property type="entry name" value="HAD-SF-IA-v2"/>
    <property type="match status" value="1"/>
</dbReference>
<protein>
    <recommendedName>
        <fullName evidence="3">(S)-2-haloacid dehalogenase</fullName>
        <ecNumber evidence="3">3.8.1.2</ecNumber>
    </recommendedName>
    <alternativeName>
        <fullName evidence="3">2-haloalkanoic acid dehalogenase</fullName>
    </alternativeName>
    <alternativeName>
        <fullName evidence="3">Halocarboxylic acid halidohydrolase</fullName>
    </alternativeName>
    <alternativeName>
        <fullName evidence="3">L-2-haloacid dehalogenase</fullName>
    </alternativeName>
</protein>
<comment type="catalytic activity">
    <reaction evidence="3">
        <text>an (S)-2-haloacid + H2O = a (2R)-2-hydroxycarboxylate + a halide anion + H(+)</text>
        <dbReference type="Rhea" id="RHEA:11192"/>
        <dbReference type="ChEBI" id="CHEBI:15377"/>
        <dbReference type="ChEBI" id="CHEBI:15378"/>
        <dbReference type="ChEBI" id="CHEBI:16042"/>
        <dbReference type="ChEBI" id="CHEBI:58314"/>
        <dbReference type="ChEBI" id="CHEBI:137405"/>
        <dbReference type="EC" id="3.8.1.2"/>
    </reaction>
</comment>
<dbReference type="Gene3D" id="1.10.150.240">
    <property type="entry name" value="Putative phosphatase, domain 2"/>
    <property type="match status" value="1"/>
</dbReference>
<evidence type="ECO:0000313" key="5">
    <source>
        <dbReference type="Proteomes" id="UP000189966"/>
    </source>
</evidence>
<evidence type="ECO:0000256" key="3">
    <source>
        <dbReference type="RuleBase" id="RU368077"/>
    </source>
</evidence>